<accession>A0A4Q1KHQ4</accession>
<gene>
    <name evidence="1" type="ORF">EQG66_08240</name>
</gene>
<reference evidence="2" key="1">
    <citation type="submission" date="2019-01" db="EMBL/GenBank/DDBJ databases">
        <title>Cytophagaceae bacterium strain CAR-16.</title>
        <authorList>
            <person name="Chen W.-M."/>
        </authorList>
    </citation>
    <scope>NUCLEOTIDE SEQUENCE [LARGE SCALE GENOMIC DNA]</scope>
    <source>
        <strain evidence="2">CHR27</strain>
    </source>
</reference>
<dbReference type="Gene3D" id="2.150.10.10">
    <property type="entry name" value="Serralysin-like metalloprotease, C-terminal"/>
    <property type="match status" value="1"/>
</dbReference>
<name>A0A4Q1KHQ4_9SPHN</name>
<evidence type="ECO:0000313" key="2">
    <source>
        <dbReference type="Proteomes" id="UP000290958"/>
    </source>
</evidence>
<dbReference type="PRINTS" id="PR00313">
    <property type="entry name" value="CABNDNGRPT"/>
</dbReference>
<dbReference type="AlphaFoldDB" id="A0A4Q1KHQ4"/>
<comment type="caution">
    <text evidence="1">The sequence shown here is derived from an EMBL/GenBank/DDBJ whole genome shotgun (WGS) entry which is preliminary data.</text>
</comment>
<dbReference type="OrthoDB" id="6769681at2"/>
<dbReference type="Gene3D" id="2.160.20.160">
    <property type="match status" value="1"/>
</dbReference>
<evidence type="ECO:0000313" key="1">
    <source>
        <dbReference type="EMBL" id="RXR29052.1"/>
    </source>
</evidence>
<proteinExistence type="predicted"/>
<dbReference type="PANTHER" id="PTHR38340:SF1">
    <property type="entry name" value="S-LAYER PROTEIN"/>
    <property type="match status" value="1"/>
</dbReference>
<keyword evidence="2" id="KW-1185">Reference proteome</keyword>
<dbReference type="RefSeq" id="WP_129404118.1">
    <property type="nucleotide sequence ID" value="NZ_SBKP01000006.1"/>
</dbReference>
<dbReference type="EMBL" id="SBKP01000006">
    <property type="protein sequence ID" value="RXR29052.1"/>
    <property type="molecule type" value="Genomic_DNA"/>
</dbReference>
<organism evidence="1 2">
    <name type="scientific">Sphingobium fluviale</name>
    <dbReference type="NCBI Taxonomy" id="2506423"/>
    <lineage>
        <taxon>Bacteria</taxon>
        <taxon>Pseudomonadati</taxon>
        <taxon>Pseudomonadota</taxon>
        <taxon>Alphaproteobacteria</taxon>
        <taxon>Sphingomonadales</taxon>
        <taxon>Sphingomonadaceae</taxon>
        <taxon>Sphingobium</taxon>
    </lineage>
</organism>
<protein>
    <submittedName>
        <fullName evidence="1">Calcium-binding protein</fullName>
    </submittedName>
</protein>
<dbReference type="PANTHER" id="PTHR38340">
    <property type="entry name" value="S-LAYER PROTEIN"/>
    <property type="match status" value="1"/>
</dbReference>
<dbReference type="InterPro" id="IPR050557">
    <property type="entry name" value="RTX_toxin/Mannuronan_C5-epim"/>
</dbReference>
<dbReference type="InterPro" id="IPR011049">
    <property type="entry name" value="Serralysin-like_metalloprot_C"/>
</dbReference>
<sequence>MATATVTGGNNVSLSLSGADLVTAKNALAALSSQFASSKVQNIPLFPSSPAVLDVYNVDSRYTHNVTATPDLDAIVVTGNEGTKITGNSTVQLIAGGRGADTINAAGAANVTIAGGGGGDIIQLNSAGQAGGNALISMASGNDTVRMWGGNATITGARVGDEIELNGGTNTVVVDKSASFDINGGNNTIVTGGGKFTVTGSGHDDITVTGRSVEIDKHGPGTLDLTLNSTVGGSYDLEGNMTIHQMGAGRHSLELNGNDTVYLGAGNVDITNVRGTTVYGGSGKLNFEGGGSGNDSIMAGSGSATILGGGGYDTIIGGSGAMKADGGSGRDLLIGGSFKDTLTGGSGGDSFRFINSGGPSTATHVITDFQHGLDKIDLSGGGYTLADISSATIKAGSTVIKMSDGTQITLKNFTSLTASDFA</sequence>
<dbReference type="SUPFAM" id="SSF51120">
    <property type="entry name" value="beta-Roll"/>
    <property type="match status" value="1"/>
</dbReference>
<dbReference type="Proteomes" id="UP000290958">
    <property type="component" value="Unassembled WGS sequence"/>
</dbReference>